<dbReference type="Pfam" id="PF13174">
    <property type="entry name" value="TPR_6"/>
    <property type="match status" value="1"/>
</dbReference>
<evidence type="ECO:0000313" key="3">
    <source>
        <dbReference type="EMBL" id="GAH51344.1"/>
    </source>
</evidence>
<dbReference type="Pfam" id="PF07719">
    <property type="entry name" value="TPR_2"/>
    <property type="match status" value="1"/>
</dbReference>
<comment type="caution">
    <text evidence="3">The sequence shown here is derived from an EMBL/GenBank/DDBJ whole genome shotgun (WGS) entry which is preliminary data.</text>
</comment>
<dbReference type="SUPFAM" id="SSF81901">
    <property type="entry name" value="HCP-like"/>
    <property type="match status" value="1"/>
</dbReference>
<dbReference type="InterPro" id="IPR019734">
    <property type="entry name" value="TPR_rpt"/>
</dbReference>
<evidence type="ECO:0000256" key="2">
    <source>
        <dbReference type="ARBA" id="ARBA00022803"/>
    </source>
</evidence>
<feature type="non-terminal residue" evidence="3">
    <location>
        <position position="1"/>
    </location>
</feature>
<proteinExistence type="predicted"/>
<protein>
    <submittedName>
        <fullName evidence="3">Uncharacterized protein</fullName>
    </submittedName>
</protein>
<accession>X1HBW4</accession>
<gene>
    <name evidence="3" type="ORF">S03H2_35864</name>
</gene>
<dbReference type="PANTHER" id="PTHR12558:SF13">
    <property type="entry name" value="CELL DIVISION CYCLE PROTEIN 27 HOMOLOG"/>
    <property type="match status" value="1"/>
</dbReference>
<name>X1HBW4_9ZZZZ</name>
<feature type="non-terminal residue" evidence="3">
    <location>
        <position position="281"/>
    </location>
</feature>
<dbReference type="AlphaFoldDB" id="X1HBW4"/>
<dbReference type="Pfam" id="PF13181">
    <property type="entry name" value="TPR_8"/>
    <property type="match status" value="2"/>
</dbReference>
<dbReference type="PROSITE" id="PS50293">
    <property type="entry name" value="TPR_REGION"/>
    <property type="match status" value="1"/>
</dbReference>
<keyword evidence="1" id="KW-0677">Repeat</keyword>
<dbReference type="PROSITE" id="PS50005">
    <property type="entry name" value="TPR"/>
    <property type="match status" value="4"/>
</dbReference>
<evidence type="ECO:0000256" key="1">
    <source>
        <dbReference type="ARBA" id="ARBA00022737"/>
    </source>
</evidence>
<sequence length="281" mass="32159">DSILKTQIDELSREISQGIGIPATKIDKTQKRIIDVTTSSMEAYNYFLKGINEMTKLYHEDAIKLFEKAVELDPTFAVAQLFLGVAHGGLGNTKSRNESFENAKKYSARTSDKERLWIESIYAYFIGRDREKAVDILEQLVEKYPREDIFHHDLGNLYRVGREYKKAIEEFTKALELDPNFGLVMNHMAYTYSAMEEYEKAIEYLQKYSSLSPEDANPLDSMGEIYLIMGNLDESIAKYNEASEKKPGLGSDWKLGYAYALKQDYVQASKWADKQISRSAA</sequence>
<dbReference type="PANTHER" id="PTHR12558">
    <property type="entry name" value="CELL DIVISION CYCLE 16,23,27"/>
    <property type="match status" value="1"/>
</dbReference>
<reference evidence="3" key="1">
    <citation type="journal article" date="2014" name="Front. Microbiol.">
        <title>High frequency of phylogenetically diverse reductive dehalogenase-homologous genes in deep subseafloor sedimentary metagenomes.</title>
        <authorList>
            <person name="Kawai M."/>
            <person name="Futagami T."/>
            <person name="Toyoda A."/>
            <person name="Takaki Y."/>
            <person name="Nishi S."/>
            <person name="Hori S."/>
            <person name="Arai W."/>
            <person name="Tsubouchi T."/>
            <person name="Morono Y."/>
            <person name="Uchiyama I."/>
            <person name="Ito T."/>
            <person name="Fujiyama A."/>
            <person name="Inagaki F."/>
            <person name="Takami H."/>
        </authorList>
    </citation>
    <scope>NUCLEOTIDE SEQUENCE</scope>
    <source>
        <strain evidence="3">Expedition CK06-06</strain>
    </source>
</reference>
<keyword evidence="2" id="KW-0802">TPR repeat</keyword>
<dbReference type="InterPro" id="IPR011990">
    <property type="entry name" value="TPR-like_helical_dom_sf"/>
</dbReference>
<dbReference type="InterPro" id="IPR013105">
    <property type="entry name" value="TPR_2"/>
</dbReference>
<dbReference type="SMART" id="SM00028">
    <property type="entry name" value="TPR"/>
    <property type="match status" value="4"/>
</dbReference>
<dbReference type="Gene3D" id="1.25.40.10">
    <property type="entry name" value="Tetratricopeptide repeat domain"/>
    <property type="match status" value="2"/>
</dbReference>
<dbReference type="EMBL" id="BARU01021962">
    <property type="protein sequence ID" value="GAH51344.1"/>
    <property type="molecule type" value="Genomic_DNA"/>
</dbReference>
<organism evidence="3">
    <name type="scientific">marine sediment metagenome</name>
    <dbReference type="NCBI Taxonomy" id="412755"/>
    <lineage>
        <taxon>unclassified sequences</taxon>
        <taxon>metagenomes</taxon>
        <taxon>ecological metagenomes</taxon>
    </lineage>
</organism>